<dbReference type="PROSITE" id="PS50132">
    <property type="entry name" value="RGS"/>
    <property type="match status" value="1"/>
</dbReference>
<feature type="transmembrane region" description="Helical" evidence="2">
    <location>
        <begin position="190"/>
        <end position="211"/>
    </location>
</feature>
<dbReference type="InterPro" id="IPR016137">
    <property type="entry name" value="RGS"/>
</dbReference>
<dbReference type="PANTHER" id="PTHR10845">
    <property type="entry name" value="REGULATOR OF G PROTEIN SIGNALING"/>
    <property type="match status" value="1"/>
</dbReference>
<proteinExistence type="predicted"/>
<keyword evidence="5" id="KW-1185">Reference proteome</keyword>
<evidence type="ECO:0000313" key="4">
    <source>
        <dbReference type="EMBL" id="KAE9454182.1"/>
    </source>
</evidence>
<dbReference type="PANTHER" id="PTHR10845:SF192">
    <property type="entry name" value="DOUBLE HIT, ISOFORM B"/>
    <property type="match status" value="1"/>
</dbReference>
<keyword evidence="2" id="KW-0812">Transmembrane</keyword>
<gene>
    <name evidence="4" type="ORF">C3L33_13916</name>
</gene>
<organism evidence="4 5">
    <name type="scientific">Rhododendron williamsianum</name>
    <dbReference type="NCBI Taxonomy" id="262921"/>
    <lineage>
        <taxon>Eukaryota</taxon>
        <taxon>Viridiplantae</taxon>
        <taxon>Streptophyta</taxon>
        <taxon>Embryophyta</taxon>
        <taxon>Tracheophyta</taxon>
        <taxon>Spermatophyta</taxon>
        <taxon>Magnoliopsida</taxon>
        <taxon>eudicotyledons</taxon>
        <taxon>Gunneridae</taxon>
        <taxon>Pentapetalae</taxon>
        <taxon>asterids</taxon>
        <taxon>Ericales</taxon>
        <taxon>Ericaceae</taxon>
        <taxon>Ericoideae</taxon>
        <taxon>Rhodoreae</taxon>
        <taxon>Rhododendron</taxon>
    </lineage>
</organism>
<dbReference type="InterPro" id="IPR036305">
    <property type="entry name" value="RGS_sf"/>
</dbReference>
<feature type="transmembrane region" description="Helical" evidence="2">
    <location>
        <begin position="154"/>
        <end position="178"/>
    </location>
</feature>
<dbReference type="Pfam" id="PF00615">
    <property type="entry name" value="RGS"/>
    <property type="match status" value="1"/>
</dbReference>
<evidence type="ECO:0000256" key="1">
    <source>
        <dbReference type="SAM" id="MobiDB-lite"/>
    </source>
</evidence>
<keyword evidence="2" id="KW-1133">Transmembrane helix</keyword>
<dbReference type="SUPFAM" id="SSF48097">
    <property type="entry name" value="Regulator of G-protein signaling, RGS"/>
    <property type="match status" value="1"/>
</dbReference>
<evidence type="ECO:0000313" key="5">
    <source>
        <dbReference type="Proteomes" id="UP000428333"/>
    </source>
</evidence>
<feature type="transmembrane region" description="Helical" evidence="2">
    <location>
        <begin position="114"/>
        <end position="142"/>
    </location>
</feature>
<dbReference type="AlphaFoldDB" id="A0A6A4L9L0"/>
<dbReference type="InterPro" id="IPR044926">
    <property type="entry name" value="RGS_subdomain_2"/>
</dbReference>
<evidence type="ECO:0000259" key="3">
    <source>
        <dbReference type="PROSITE" id="PS50132"/>
    </source>
</evidence>
<feature type="transmembrane region" description="Helical" evidence="2">
    <location>
        <begin position="223"/>
        <end position="243"/>
    </location>
</feature>
<keyword evidence="2" id="KW-0472">Membrane</keyword>
<dbReference type="EMBL" id="QEFC01002142">
    <property type="protein sequence ID" value="KAE9454182.1"/>
    <property type="molecule type" value="Genomic_DNA"/>
</dbReference>
<feature type="domain" description="RGS" evidence="3">
    <location>
        <begin position="292"/>
        <end position="410"/>
    </location>
</feature>
<dbReference type="OrthoDB" id="196547at2759"/>
<reference evidence="4 5" key="1">
    <citation type="journal article" date="2019" name="Genome Biol. Evol.">
        <title>The Rhododendron genome and chromosomal organization provide insight into shared whole-genome duplications across the heath family (Ericaceae).</title>
        <authorList>
            <person name="Soza V.L."/>
            <person name="Lindsley D."/>
            <person name="Waalkes A."/>
            <person name="Ramage E."/>
            <person name="Patwardhan R.P."/>
            <person name="Burton J.N."/>
            <person name="Adey A."/>
            <person name="Kumar A."/>
            <person name="Qiu R."/>
            <person name="Shendure J."/>
            <person name="Hall B."/>
        </authorList>
    </citation>
    <scope>NUCLEOTIDE SEQUENCE [LARGE SCALE GENOMIC DNA]</scope>
    <source>
        <strain evidence="4">RSF 1966-606</strain>
    </source>
</reference>
<feature type="region of interest" description="Disordered" evidence="1">
    <location>
        <begin position="441"/>
        <end position="462"/>
    </location>
</feature>
<comment type="caution">
    <text evidence="4">The sequence shown here is derived from an EMBL/GenBank/DDBJ whole genome shotgun (WGS) entry which is preliminary data.</text>
</comment>
<name>A0A6A4L9L0_9ERIC</name>
<accession>A0A6A4L9L0</accession>
<evidence type="ECO:0000256" key="2">
    <source>
        <dbReference type="SAM" id="Phobius"/>
    </source>
</evidence>
<dbReference type="SMART" id="SM00315">
    <property type="entry name" value="RGS"/>
    <property type="match status" value="1"/>
</dbReference>
<feature type="non-terminal residue" evidence="4">
    <location>
        <position position="1"/>
    </location>
</feature>
<dbReference type="Proteomes" id="UP000428333">
    <property type="component" value="Linkage Group LG08"/>
</dbReference>
<dbReference type="Gene3D" id="1.10.167.10">
    <property type="entry name" value="Regulator of G-protein Signalling 4, domain 2"/>
    <property type="match status" value="1"/>
</dbReference>
<sequence length="462" mass="53004">MKTFCFSFADEIIDTQFTVGGNFEERESVAAGGPNCNAQLRRGRRLSHRLHFHLHRPPLHHLASHMVNIAFSNSQVWVEGPLGFGLLLSCRIVQAFQLYFIFVRRRLPPMRSHIFLPLILLPWIAGAARNLIIMFFCVVIHIARPLNDRCHMRIQWTIPVVCFHALYVASLVGLTAAIRHIEFRFHELKDLWRGILMSTSSIGIYVVAYVLNEIHDDIEELQVASRFLLLTMASIYVLAFFSISSSQPLVSQMSLRKKDGPDFETMGQALGIPDSGLLVQRESTQVIDPKEPLDKLLPNKRFRQSFMAFADSCLAGESVHFYEEVHELNKIRVDDTVRRLYMARHIIEKYIVPGSTMEVNISHRSRQDILSTADLAQPDLFRNALNELVQLMIMNLAKDYWSSTFFLKFKEADMWAIDHDLEQATTGWNFSPRLSSVHGIDDPFHQDQPSKDPGHVHDLDLQ</sequence>
<protein>
    <recommendedName>
        <fullName evidence="3">RGS domain-containing protein</fullName>
    </recommendedName>
</protein>